<gene>
    <name evidence="8" type="ORF">EVA95_00790</name>
</gene>
<dbReference type="EMBL" id="SHBH01000003">
    <property type="protein sequence ID" value="RZO27418.1"/>
    <property type="molecule type" value="Genomic_DNA"/>
</dbReference>
<dbReference type="AlphaFoldDB" id="A0A520N1R3"/>
<dbReference type="Proteomes" id="UP000319384">
    <property type="component" value="Unassembled WGS sequence"/>
</dbReference>
<dbReference type="PANTHER" id="PTHR21600">
    <property type="entry name" value="MITOCHONDRIAL RNA PSEUDOURIDINE SYNTHASE"/>
    <property type="match status" value="1"/>
</dbReference>
<dbReference type="EC" id="5.4.99.-" evidence="6"/>
<dbReference type="InterPro" id="IPR036986">
    <property type="entry name" value="S4_RNA-bd_sf"/>
</dbReference>
<dbReference type="InterPro" id="IPR006224">
    <property type="entry name" value="PsdUridine_synth_RluA-like_CS"/>
</dbReference>
<evidence type="ECO:0000256" key="1">
    <source>
        <dbReference type="ARBA" id="ARBA00010876"/>
    </source>
</evidence>
<protein>
    <recommendedName>
        <fullName evidence="6">Pseudouridine synthase</fullName>
        <ecNumber evidence="6">5.4.99.-</ecNumber>
    </recommendedName>
</protein>
<dbReference type="CDD" id="cd00165">
    <property type="entry name" value="S4"/>
    <property type="match status" value="1"/>
</dbReference>
<dbReference type="SUPFAM" id="SSF55174">
    <property type="entry name" value="Alpha-L RNA-binding motif"/>
    <property type="match status" value="1"/>
</dbReference>
<dbReference type="SUPFAM" id="SSF55120">
    <property type="entry name" value="Pseudouridine synthase"/>
    <property type="match status" value="1"/>
</dbReference>
<evidence type="ECO:0000256" key="3">
    <source>
        <dbReference type="ARBA" id="ARBA00036882"/>
    </source>
</evidence>
<evidence type="ECO:0000256" key="4">
    <source>
        <dbReference type="PIRSR" id="PIRSR606225-1"/>
    </source>
</evidence>
<dbReference type="Gene3D" id="3.30.2350.10">
    <property type="entry name" value="Pseudouridine synthase"/>
    <property type="match status" value="1"/>
</dbReference>
<comment type="catalytic activity">
    <reaction evidence="3">
        <text>uridine(1911/1915/1917) in 23S rRNA = pseudouridine(1911/1915/1917) in 23S rRNA</text>
        <dbReference type="Rhea" id="RHEA:42524"/>
        <dbReference type="Rhea" id="RHEA-COMP:10097"/>
        <dbReference type="Rhea" id="RHEA-COMP:10098"/>
        <dbReference type="ChEBI" id="CHEBI:65314"/>
        <dbReference type="ChEBI" id="CHEBI:65315"/>
        <dbReference type="EC" id="5.4.99.23"/>
    </reaction>
</comment>
<dbReference type="InterPro" id="IPR020103">
    <property type="entry name" value="PsdUridine_synth_cat_dom_sf"/>
</dbReference>
<sequence length="311" mass="35586">MEISKKVTKDLSKSRFDKAASEIFKDYSRSQLKKWIINGRVLLNNEMASPKDEVHMDDEISVCPLSESKVEWEPEDIKIDLINENQNYLIINKPPNLIMHPGAGCNSGTLANGLLHRFPELELIPRAGIVHRLDKDTSGILLVARTEKFRNYFVKLLQERKVKKIYKAIVVGKILGSFEINEPIGRDKKNRTKMSVRSDGKEASTFFKLEEDLGNYSLLNILLKTGRTHQIRVHLSWKKLPIIGDKTYNPSNNIAKGTNMDLAKTIKEFSRQALHSYHLSFRDIDTDKIVSYNAPIHQDIGNLVNILKKHI</sequence>
<dbReference type="GO" id="GO:0160140">
    <property type="term" value="F:23S rRNA pseudouridine(1911/1915/1917) synthase activity"/>
    <property type="evidence" value="ECO:0007669"/>
    <property type="project" value="UniProtKB-EC"/>
</dbReference>
<evidence type="ECO:0000313" key="8">
    <source>
        <dbReference type="EMBL" id="RZO27418.1"/>
    </source>
</evidence>
<evidence type="ECO:0000259" key="7">
    <source>
        <dbReference type="SMART" id="SM00363"/>
    </source>
</evidence>
<comment type="catalytic activity">
    <reaction evidence="6">
        <text>a uridine in RNA = a pseudouridine in RNA</text>
        <dbReference type="Rhea" id="RHEA:48348"/>
        <dbReference type="Rhea" id="RHEA-COMP:12068"/>
        <dbReference type="Rhea" id="RHEA-COMP:12069"/>
        <dbReference type="ChEBI" id="CHEBI:65314"/>
        <dbReference type="ChEBI" id="CHEBI:65315"/>
    </reaction>
</comment>
<evidence type="ECO:0000313" key="9">
    <source>
        <dbReference type="Proteomes" id="UP000319384"/>
    </source>
</evidence>
<comment type="similarity">
    <text evidence="1 6">Belongs to the pseudouridine synthase RluA family.</text>
</comment>
<keyword evidence="2 6" id="KW-0413">Isomerase</keyword>
<dbReference type="InterPro" id="IPR006145">
    <property type="entry name" value="PsdUridine_synth_RsuA/RluA"/>
</dbReference>
<feature type="active site" evidence="4">
    <location>
        <position position="134"/>
    </location>
</feature>
<dbReference type="InterPro" id="IPR006225">
    <property type="entry name" value="PsdUridine_synth_RluC/D"/>
</dbReference>
<dbReference type="GO" id="GO:0003723">
    <property type="term" value="F:RNA binding"/>
    <property type="evidence" value="ECO:0007669"/>
    <property type="project" value="UniProtKB-KW"/>
</dbReference>
<dbReference type="InterPro" id="IPR050188">
    <property type="entry name" value="RluA_PseudoU_synthase"/>
</dbReference>
<dbReference type="GO" id="GO:0000455">
    <property type="term" value="P:enzyme-directed rRNA pseudouridine synthesis"/>
    <property type="evidence" value="ECO:0007669"/>
    <property type="project" value="UniProtKB-ARBA"/>
</dbReference>
<comment type="caution">
    <text evidence="8">The sequence shown here is derived from an EMBL/GenBank/DDBJ whole genome shotgun (WGS) entry which is preliminary data.</text>
</comment>
<evidence type="ECO:0000256" key="2">
    <source>
        <dbReference type="ARBA" id="ARBA00023235"/>
    </source>
</evidence>
<keyword evidence="5" id="KW-0694">RNA-binding</keyword>
<evidence type="ECO:0000256" key="5">
    <source>
        <dbReference type="PROSITE-ProRule" id="PRU00182"/>
    </source>
</evidence>
<proteinExistence type="inferred from homology"/>
<feature type="domain" description="RNA-binding S4" evidence="7">
    <location>
        <begin position="14"/>
        <end position="78"/>
    </location>
</feature>
<dbReference type="SMART" id="SM00363">
    <property type="entry name" value="S4"/>
    <property type="match status" value="1"/>
</dbReference>
<dbReference type="InterPro" id="IPR002942">
    <property type="entry name" value="S4_RNA-bd"/>
</dbReference>
<dbReference type="PROSITE" id="PS01129">
    <property type="entry name" value="PSI_RLU"/>
    <property type="match status" value="1"/>
</dbReference>
<reference evidence="8 9" key="1">
    <citation type="submission" date="2019-02" db="EMBL/GenBank/DDBJ databases">
        <title>Prokaryotic population dynamics and viral predation in marine succession experiment using metagenomics: the confinement effect.</title>
        <authorList>
            <person name="Haro-Moreno J.M."/>
            <person name="Rodriguez-Valera F."/>
            <person name="Lopez-Perez M."/>
        </authorList>
    </citation>
    <scope>NUCLEOTIDE SEQUENCE [LARGE SCALE GENOMIC DNA]</scope>
    <source>
        <strain evidence="8">MED-G162</strain>
    </source>
</reference>
<name>A0A520N1R3_9GAMM</name>
<evidence type="ECO:0000256" key="6">
    <source>
        <dbReference type="RuleBase" id="RU362028"/>
    </source>
</evidence>
<dbReference type="PROSITE" id="PS50889">
    <property type="entry name" value="S4"/>
    <property type="match status" value="1"/>
</dbReference>
<accession>A0A520N1R3</accession>
<dbReference type="NCBIfam" id="TIGR00005">
    <property type="entry name" value="rluA_subfam"/>
    <property type="match status" value="1"/>
</dbReference>
<dbReference type="Pfam" id="PF01479">
    <property type="entry name" value="S4"/>
    <property type="match status" value="1"/>
</dbReference>
<dbReference type="Pfam" id="PF00849">
    <property type="entry name" value="PseudoU_synth_2"/>
    <property type="match status" value="1"/>
</dbReference>
<organism evidence="8 9">
    <name type="scientific">SAR86 cluster bacterium</name>
    <dbReference type="NCBI Taxonomy" id="2030880"/>
    <lineage>
        <taxon>Bacteria</taxon>
        <taxon>Pseudomonadati</taxon>
        <taxon>Pseudomonadota</taxon>
        <taxon>Gammaproteobacteria</taxon>
        <taxon>SAR86 cluster</taxon>
    </lineage>
</organism>
<dbReference type="CDD" id="cd02869">
    <property type="entry name" value="PseudoU_synth_RluA_like"/>
    <property type="match status" value="1"/>
</dbReference>
<dbReference type="PANTHER" id="PTHR21600:SF44">
    <property type="entry name" value="RIBOSOMAL LARGE SUBUNIT PSEUDOURIDINE SYNTHASE D"/>
    <property type="match status" value="1"/>
</dbReference>
<comment type="function">
    <text evidence="6">Responsible for synthesis of pseudouridine from uracil.</text>
</comment>
<dbReference type="Gene3D" id="3.10.290.10">
    <property type="entry name" value="RNA-binding S4 domain"/>
    <property type="match status" value="1"/>
</dbReference>